<dbReference type="EMBL" id="BLLF01000228">
    <property type="protein sequence ID" value="GFH09360.1"/>
    <property type="molecule type" value="Genomic_DNA"/>
</dbReference>
<evidence type="ECO:0000313" key="1">
    <source>
        <dbReference type="EMBL" id="GFH09360.1"/>
    </source>
</evidence>
<reference evidence="1 2" key="1">
    <citation type="submission" date="2020-02" db="EMBL/GenBank/DDBJ databases">
        <title>Draft genome sequence of Haematococcus lacustris strain NIES-144.</title>
        <authorList>
            <person name="Morimoto D."/>
            <person name="Nakagawa S."/>
            <person name="Yoshida T."/>
            <person name="Sawayama S."/>
        </authorList>
    </citation>
    <scope>NUCLEOTIDE SEQUENCE [LARGE SCALE GENOMIC DNA]</scope>
    <source>
        <strain evidence="1 2">NIES-144</strain>
    </source>
</reference>
<keyword evidence="2" id="KW-1185">Reference proteome</keyword>
<comment type="caution">
    <text evidence="1">The sequence shown here is derived from an EMBL/GenBank/DDBJ whole genome shotgun (WGS) entry which is preliminary data.</text>
</comment>
<name>A0A699YGN6_HAELA</name>
<protein>
    <submittedName>
        <fullName evidence="1">Uncharacterized protein</fullName>
    </submittedName>
</protein>
<sequence>MPVQQQDLHLVGPCLAAGLEVPSSCLAATKQLQLDCQPQQRQGDEAQQHWGHQLPHSHAAHVYGMGLRPGSPCPPGPPGLSADQAWLTRLRRLLHPRTKPGSEQRRACGHSVERPRRCGSTCQVGLADLQCAGVLRAGGLVAHGQPAALVTVGSWTQSSQLVAGWLDCGQAGVHGRVQFNKDVVYCQWASLPNLRLKPCHLGQAMVEGEGGHAMCMGVLRRHRLVVVPSGPLQCRPWLAAGWHVEQWSRVGAGRQVLLMSNRAADRKAGRQADRAPSRRPPQYNDITSSHCRCCHVTSGTWAAESCPGRILLA</sequence>
<dbReference type="AlphaFoldDB" id="A0A699YGN6"/>
<dbReference type="Proteomes" id="UP000485058">
    <property type="component" value="Unassembled WGS sequence"/>
</dbReference>
<evidence type="ECO:0000313" key="2">
    <source>
        <dbReference type="Proteomes" id="UP000485058"/>
    </source>
</evidence>
<organism evidence="1 2">
    <name type="scientific">Haematococcus lacustris</name>
    <name type="common">Green alga</name>
    <name type="synonym">Haematococcus pluvialis</name>
    <dbReference type="NCBI Taxonomy" id="44745"/>
    <lineage>
        <taxon>Eukaryota</taxon>
        <taxon>Viridiplantae</taxon>
        <taxon>Chlorophyta</taxon>
        <taxon>core chlorophytes</taxon>
        <taxon>Chlorophyceae</taxon>
        <taxon>CS clade</taxon>
        <taxon>Chlamydomonadales</taxon>
        <taxon>Haematococcaceae</taxon>
        <taxon>Haematococcus</taxon>
    </lineage>
</organism>
<accession>A0A699YGN6</accession>
<gene>
    <name evidence="1" type="ORF">HaLaN_04482</name>
</gene>
<proteinExistence type="predicted"/>